<evidence type="ECO:0000313" key="3">
    <source>
        <dbReference type="RefSeq" id="XP_033579895.1"/>
    </source>
</evidence>
<sequence length="259" mass="29148">MDPDTPQLSCDSFPLVIASDLNLNVIEACLSLEVHQDSLDNNPTLDPWVLRGQLLRALQLYNVALVRTEFTPRSKTTEFYRAELLRRYPGLQDCFPSAIELEAFTQSVQSRIKAVIHDPNHSADINRELEFMQEIQAIINAHGLSYLRRLEREDNGDPPADTISSHSYGLPMKQVYRIGAQSRSVSRRLEACPHKLATRSRSPSVVGTSTPLSKPPRSLARFLRARIATFAAMNLTKIILLLKRRGVNIYLAATAWRVG</sequence>
<dbReference type="RefSeq" id="XP_033579895.1">
    <property type="nucleotide sequence ID" value="XM_033719349.1"/>
</dbReference>
<reference evidence="3" key="2">
    <citation type="submission" date="2020-04" db="EMBL/GenBank/DDBJ databases">
        <authorList>
            <consortium name="NCBI Genome Project"/>
        </authorList>
    </citation>
    <scope>NUCLEOTIDE SEQUENCE</scope>
    <source>
        <strain evidence="3">CBS 304.34</strain>
    </source>
</reference>
<dbReference type="Proteomes" id="UP000504636">
    <property type="component" value="Unplaced"/>
</dbReference>
<evidence type="ECO:0000313" key="2">
    <source>
        <dbReference type="Proteomes" id="UP000504636"/>
    </source>
</evidence>
<accession>A0A6A6YVU8</accession>
<dbReference type="EMBL" id="MU003696">
    <property type="protein sequence ID" value="KAF2812931.1"/>
    <property type="molecule type" value="Genomic_DNA"/>
</dbReference>
<evidence type="ECO:0000313" key="1">
    <source>
        <dbReference type="EMBL" id="KAF2812931.1"/>
    </source>
</evidence>
<keyword evidence="2" id="KW-1185">Reference proteome</keyword>
<protein>
    <submittedName>
        <fullName evidence="1 3">Uncharacterized protein</fullName>
    </submittedName>
</protein>
<proteinExistence type="predicted"/>
<dbReference type="GeneID" id="54460242"/>
<dbReference type="AlphaFoldDB" id="A0A6A6YVU8"/>
<name>A0A6A6YVU8_9PEZI</name>
<reference evidence="1 3" key="1">
    <citation type="journal article" date="2020" name="Stud. Mycol.">
        <title>101 Dothideomycetes genomes: a test case for predicting lifestyles and emergence of pathogens.</title>
        <authorList>
            <person name="Haridas S."/>
            <person name="Albert R."/>
            <person name="Binder M."/>
            <person name="Bloem J."/>
            <person name="Labutti K."/>
            <person name="Salamov A."/>
            <person name="Andreopoulos B."/>
            <person name="Baker S."/>
            <person name="Barry K."/>
            <person name="Bills G."/>
            <person name="Bluhm B."/>
            <person name="Cannon C."/>
            <person name="Castanera R."/>
            <person name="Culley D."/>
            <person name="Daum C."/>
            <person name="Ezra D."/>
            <person name="Gonzalez J."/>
            <person name="Henrissat B."/>
            <person name="Kuo A."/>
            <person name="Liang C."/>
            <person name="Lipzen A."/>
            <person name="Lutzoni F."/>
            <person name="Magnuson J."/>
            <person name="Mondo S."/>
            <person name="Nolan M."/>
            <person name="Ohm R."/>
            <person name="Pangilinan J."/>
            <person name="Park H.-J."/>
            <person name="Ramirez L."/>
            <person name="Alfaro M."/>
            <person name="Sun H."/>
            <person name="Tritt A."/>
            <person name="Yoshinaga Y."/>
            <person name="Zwiers L.-H."/>
            <person name="Turgeon B."/>
            <person name="Goodwin S."/>
            <person name="Spatafora J."/>
            <person name="Crous P."/>
            <person name="Grigoriev I."/>
        </authorList>
    </citation>
    <scope>NUCLEOTIDE SEQUENCE</scope>
    <source>
        <strain evidence="1 3">CBS 304.34</strain>
    </source>
</reference>
<reference evidence="3" key="3">
    <citation type="submission" date="2025-04" db="UniProtKB">
        <authorList>
            <consortium name="RefSeq"/>
        </authorList>
    </citation>
    <scope>IDENTIFICATION</scope>
    <source>
        <strain evidence="3">CBS 304.34</strain>
    </source>
</reference>
<gene>
    <name evidence="1 3" type="ORF">BDZ99DRAFT_460262</name>
</gene>
<organism evidence="1">
    <name type="scientific">Mytilinidion resinicola</name>
    <dbReference type="NCBI Taxonomy" id="574789"/>
    <lineage>
        <taxon>Eukaryota</taxon>
        <taxon>Fungi</taxon>
        <taxon>Dikarya</taxon>
        <taxon>Ascomycota</taxon>
        <taxon>Pezizomycotina</taxon>
        <taxon>Dothideomycetes</taxon>
        <taxon>Pleosporomycetidae</taxon>
        <taxon>Mytilinidiales</taxon>
        <taxon>Mytilinidiaceae</taxon>
        <taxon>Mytilinidion</taxon>
    </lineage>
</organism>